<proteinExistence type="predicted"/>
<name>A0A9J6A605_SOLCO</name>
<comment type="caution">
    <text evidence="1">The sequence shown here is derived from an EMBL/GenBank/DDBJ whole genome shotgun (WGS) entry which is preliminary data.</text>
</comment>
<organism evidence="1 2">
    <name type="scientific">Solanum commersonii</name>
    <name type="common">Commerson's wild potato</name>
    <name type="synonym">Commerson's nightshade</name>
    <dbReference type="NCBI Taxonomy" id="4109"/>
    <lineage>
        <taxon>Eukaryota</taxon>
        <taxon>Viridiplantae</taxon>
        <taxon>Streptophyta</taxon>
        <taxon>Embryophyta</taxon>
        <taxon>Tracheophyta</taxon>
        <taxon>Spermatophyta</taxon>
        <taxon>Magnoliopsida</taxon>
        <taxon>eudicotyledons</taxon>
        <taxon>Gunneridae</taxon>
        <taxon>Pentapetalae</taxon>
        <taxon>asterids</taxon>
        <taxon>lamiids</taxon>
        <taxon>Solanales</taxon>
        <taxon>Solanaceae</taxon>
        <taxon>Solanoideae</taxon>
        <taxon>Solaneae</taxon>
        <taxon>Solanum</taxon>
    </lineage>
</organism>
<reference evidence="1 2" key="1">
    <citation type="submission" date="2020-09" db="EMBL/GenBank/DDBJ databases">
        <title>De no assembly of potato wild relative species, Solanum commersonii.</title>
        <authorList>
            <person name="Cho K."/>
        </authorList>
    </citation>
    <scope>NUCLEOTIDE SEQUENCE [LARGE SCALE GENOMIC DNA]</scope>
    <source>
        <strain evidence="1">LZ3.2</strain>
        <tissue evidence="1">Leaf</tissue>
    </source>
</reference>
<gene>
    <name evidence="1" type="ORF">H5410_004854</name>
</gene>
<dbReference type="AlphaFoldDB" id="A0A9J6A605"/>
<evidence type="ECO:0000313" key="1">
    <source>
        <dbReference type="EMBL" id="KAG5619636.1"/>
    </source>
</evidence>
<keyword evidence="2" id="KW-1185">Reference proteome</keyword>
<dbReference type="Proteomes" id="UP000824120">
    <property type="component" value="Chromosome 2"/>
</dbReference>
<dbReference type="EMBL" id="JACXVP010000002">
    <property type="protein sequence ID" value="KAG5619636.1"/>
    <property type="molecule type" value="Genomic_DNA"/>
</dbReference>
<protein>
    <submittedName>
        <fullName evidence="1">Uncharacterized protein</fullName>
    </submittedName>
</protein>
<sequence>MPNISGGCRSDLKISHPIMRNSTTLAQLCNQHWNGRDVWLFLALMAISCSIRSPRLMLLLEMIDPRHAALGWRRMDSF</sequence>
<accession>A0A9J6A605</accession>
<evidence type="ECO:0000313" key="2">
    <source>
        <dbReference type="Proteomes" id="UP000824120"/>
    </source>
</evidence>